<gene>
    <name evidence="2" type="ORF">PXEA_LOCUS33218</name>
</gene>
<accession>A0A3S5B8V9</accession>
<evidence type="ECO:0000313" key="3">
    <source>
        <dbReference type="Proteomes" id="UP000784294"/>
    </source>
</evidence>
<dbReference type="OrthoDB" id="19014at2759"/>
<dbReference type="Gene3D" id="1.25.40.20">
    <property type="entry name" value="Ankyrin repeat-containing domain"/>
    <property type="match status" value="1"/>
</dbReference>
<dbReference type="Proteomes" id="UP000784294">
    <property type="component" value="Unassembled WGS sequence"/>
</dbReference>
<dbReference type="InterPro" id="IPR036770">
    <property type="entry name" value="Ankyrin_rpt-contain_sf"/>
</dbReference>
<comment type="caution">
    <text evidence="2">The sequence shown here is derived from an EMBL/GenBank/DDBJ whole genome shotgun (WGS) entry which is preliminary data.</text>
</comment>
<keyword evidence="3" id="KW-1185">Reference proteome</keyword>
<dbReference type="AlphaFoldDB" id="A0A3S5B8V9"/>
<proteinExistence type="predicted"/>
<organism evidence="2 3">
    <name type="scientific">Protopolystoma xenopodis</name>
    <dbReference type="NCBI Taxonomy" id="117903"/>
    <lineage>
        <taxon>Eukaryota</taxon>
        <taxon>Metazoa</taxon>
        <taxon>Spiralia</taxon>
        <taxon>Lophotrochozoa</taxon>
        <taxon>Platyhelminthes</taxon>
        <taxon>Monogenea</taxon>
        <taxon>Polyopisthocotylea</taxon>
        <taxon>Polystomatidea</taxon>
        <taxon>Polystomatidae</taxon>
        <taxon>Protopolystoma</taxon>
    </lineage>
</organism>
<evidence type="ECO:0000313" key="2">
    <source>
        <dbReference type="EMBL" id="VEL39778.1"/>
    </source>
</evidence>
<dbReference type="EMBL" id="CAAALY010262508">
    <property type="protein sequence ID" value="VEL39778.1"/>
    <property type="molecule type" value="Genomic_DNA"/>
</dbReference>
<feature type="region of interest" description="Disordered" evidence="1">
    <location>
        <begin position="52"/>
        <end position="84"/>
    </location>
</feature>
<reference evidence="2" key="1">
    <citation type="submission" date="2018-11" db="EMBL/GenBank/DDBJ databases">
        <authorList>
            <consortium name="Pathogen Informatics"/>
        </authorList>
    </citation>
    <scope>NUCLEOTIDE SEQUENCE</scope>
</reference>
<feature type="compositionally biased region" description="Low complexity" evidence="1">
    <location>
        <begin position="52"/>
        <end position="68"/>
    </location>
</feature>
<name>A0A3S5B8V9_9PLAT</name>
<evidence type="ECO:0000256" key="1">
    <source>
        <dbReference type="SAM" id="MobiDB-lite"/>
    </source>
</evidence>
<protein>
    <submittedName>
        <fullName evidence="2">Uncharacterized protein</fullName>
    </submittedName>
</protein>
<sequence length="84" mass="9897">MFEIIELLLNFGVDINVPTLAGETVFDICEDGEMHHRLLALKVEMERRQLQEQQLQAAQNRASNRQQRPLVRRRSSNNPRRQEN</sequence>